<feature type="region of interest" description="Disordered" evidence="5">
    <location>
        <begin position="44"/>
        <end position="83"/>
    </location>
</feature>
<dbReference type="InterPro" id="IPR012340">
    <property type="entry name" value="NA-bd_OB-fold"/>
</dbReference>
<name>A0A3B0IZ70_9RICK</name>
<evidence type="ECO:0000256" key="3">
    <source>
        <dbReference type="ARBA" id="ARBA00022490"/>
    </source>
</evidence>
<dbReference type="EMBL" id="OUNE01000107">
    <property type="protein sequence ID" value="SPP33126.1"/>
    <property type="molecule type" value="Genomic_DNA"/>
</dbReference>
<feature type="domain" description="CSD" evidence="6">
    <location>
        <begin position="1"/>
        <end position="81"/>
    </location>
</feature>
<evidence type="ECO:0000256" key="2">
    <source>
        <dbReference type="ARBA" id="ARBA00022332"/>
    </source>
</evidence>
<organism evidence="7">
    <name type="scientific">Wolbachia endosymbiont of Aleurodicus dispersus</name>
    <dbReference type="NCBI Taxonomy" id="1288877"/>
    <lineage>
        <taxon>Bacteria</taxon>
        <taxon>Pseudomonadati</taxon>
        <taxon>Pseudomonadota</taxon>
        <taxon>Alphaproteobacteria</taxon>
        <taxon>Rickettsiales</taxon>
        <taxon>Anaplasmataceae</taxon>
        <taxon>Wolbachieae</taxon>
        <taxon>Wolbachia</taxon>
    </lineage>
</organism>
<dbReference type="Pfam" id="PF00313">
    <property type="entry name" value="CSD"/>
    <property type="match status" value="1"/>
</dbReference>
<gene>
    <name evidence="7" type="primary">cspA</name>
    <name evidence="7" type="ORF">WBAD_0631</name>
</gene>
<comment type="subcellular location">
    <subcellularLocation>
        <location evidence="1 4">Cytoplasm</location>
    </subcellularLocation>
</comment>
<dbReference type="SUPFAM" id="SSF50249">
    <property type="entry name" value="Nucleic acid-binding proteins"/>
    <property type="match status" value="1"/>
</dbReference>
<dbReference type="PRINTS" id="PR00050">
    <property type="entry name" value="COLDSHOCK"/>
</dbReference>
<protein>
    <recommendedName>
        <fullName evidence="2">Cold shock-like protein CspA</fullName>
    </recommendedName>
</protein>
<dbReference type="PROSITE" id="PS51857">
    <property type="entry name" value="CSD_2"/>
    <property type="match status" value="1"/>
</dbReference>
<sequence length="83" mass="9573">MEFGNIKWFNVEKGYGFIKPEGKGEDVFLHVSTLERSGIRPDALRGEDKKRGMKGERVSYELKEERGRNGEDKKSAINLRLED</sequence>
<reference evidence="7" key="1">
    <citation type="submission" date="2018-04" db="EMBL/GenBank/DDBJ databases">
        <authorList>
            <person name="Go L.Y."/>
            <person name="Mitchell J.A."/>
        </authorList>
    </citation>
    <scope>NUCLEOTIDE SEQUENCE</scope>
    <source>
        <strain evidence="7">WBAD</strain>
    </source>
</reference>
<accession>A0A3B0IZ70</accession>
<dbReference type="InterPro" id="IPR002059">
    <property type="entry name" value="CSP_DNA-bd"/>
</dbReference>
<evidence type="ECO:0000256" key="5">
    <source>
        <dbReference type="SAM" id="MobiDB-lite"/>
    </source>
</evidence>
<dbReference type="PANTHER" id="PTHR11544">
    <property type="entry name" value="COLD SHOCK DOMAIN CONTAINING PROTEINS"/>
    <property type="match status" value="1"/>
</dbReference>
<dbReference type="InterPro" id="IPR050181">
    <property type="entry name" value="Cold_shock_domain"/>
</dbReference>
<evidence type="ECO:0000256" key="4">
    <source>
        <dbReference type="RuleBase" id="RU000408"/>
    </source>
</evidence>
<dbReference type="CDD" id="cd04458">
    <property type="entry name" value="CSP_CDS"/>
    <property type="match status" value="1"/>
</dbReference>
<dbReference type="GO" id="GO:0003676">
    <property type="term" value="F:nucleic acid binding"/>
    <property type="evidence" value="ECO:0007669"/>
    <property type="project" value="InterPro"/>
</dbReference>
<dbReference type="PIRSF" id="PIRSF002599">
    <property type="entry name" value="Cold_shock_A"/>
    <property type="match status" value="1"/>
</dbReference>
<proteinExistence type="predicted"/>
<evidence type="ECO:0000259" key="6">
    <source>
        <dbReference type="PROSITE" id="PS51857"/>
    </source>
</evidence>
<dbReference type="PROSITE" id="PS00352">
    <property type="entry name" value="CSD_1"/>
    <property type="match status" value="1"/>
</dbReference>
<dbReference type="Gene3D" id="2.40.50.140">
    <property type="entry name" value="Nucleic acid-binding proteins"/>
    <property type="match status" value="1"/>
</dbReference>
<dbReference type="GO" id="GO:0005829">
    <property type="term" value="C:cytosol"/>
    <property type="evidence" value="ECO:0007669"/>
    <property type="project" value="UniProtKB-ARBA"/>
</dbReference>
<dbReference type="InterPro" id="IPR012156">
    <property type="entry name" value="Cold_shock_CspA"/>
</dbReference>
<keyword evidence="3" id="KW-0963">Cytoplasm</keyword>
<dbReference type="InterPro" id="IPR019844">
    <property type="entry name" value="CSD_CS"/>
</dbReference>
<dbReference type="InterPro" id="IPR011129">
    <property type="entry name" value="CSD"/>
</dbReference>
<evidence type="ECO:0000313" key="7">
    <source>
        <dbReference type="EMBL" id="SPP33126.1"/>
    </source>
</evidence>
<dbReference type="SMART" id="SM00357">
    <property type="entry name" value="CSP"/>
    <property type="match status" value="1"/>
</dbReference>
<dbReference type="AlphaFoldDB" id="A0A3B0IZ70"/>
<evidence type="ECO:0000256" key="1">
    <source>
        <dbReference type="ARBA" id="ARBA00004496"/>
    </source>
</evidence>